<dbReference type="EMBL" id="FOBH01000001">
    <property type="protein sequence ID" value="SEK26552.1"/>
    <property type="molecule type" value="Genomic_DNA"/>
</dbReference>
<dbReference type="PANTHER" id="PTHR12631:SF10">
    <property type="entry name" value="BETA-XYLOSIDASE-LIKE PROTEIN-RELATED"/>
    <property type="match status" value="1"/>
</dbReference>
<protein>
    <submittedName>
        <fullName evidence="5">Beta-galactosidase</fullName>
    </submittedName>
</protein>
<dbReference type="Gene3D" id="3.20.20.80">
    <property type="entry name" value="Glycosidases"/>
    <property type="match status" value="1"/>
</dbReference>
<keyword evidence="6" id="KW-1185">Reference proteome</keyword>
<feature type="domain" description="Glycoside hydrolase family 42 N-terminal" evidence="4">
    <location>
        <begin position="59"/>
        <end position="153"/>
    </location>
</feature>
<dbReference type="InterPro" id="IPR051923">
    <property type="entry name" value="Glycosyl_Hydrolase_39"/>
</dbReference>
<reference evidence="5 6" key="1">
    <citation type="submission" date="2016-10" db="EMBL/GenBank/DDBJ databases">
        <authorList>
            <person name="de Groot N.N."/>
        </authorList>
    </citation>
    <scope>NUCLEOTIDE SEQUENCE [LARGE SCALE GENOMIC DNA]</scope>
    <source>
        <strain evidence="5 6">Nv1</strain>
    </source>
</reference>
<dbReference type="AlphaFoldDB" id="A0A1H7FQ11"/>
<dbReference type="RefSeq" id="WP_177171723.1">
    <property type="nucleotide sequence ID" value="NZ_FOBH01000001.1"/>
</dbReference>
<dbReference type="GO" id="GO:0004565">
    <property type="term" value="F:beta-galactosidase activity"/>
    <property type="evidence" value="ECO:0007669"/>
    <property type="project" value="InterPro"/>
</dbReference>
<gene>
    <name evidence="5" type="ORF">SAMN05216387_10116</name>
</gene>
<dbReference type="InterPro" id="IPR017853">
    <property type="entry name" value="GH"/>
</dbReference>
<proteinExistence type="predicted"/>
<evidence type="ECO:0000313" key="6">
    <source>
        <dbReference type="Proteomes" id="UP000198620"/>
    </source>
</evidence>
<dbReference type="SUPFAM" id="SSF51445">
    <property type="entry name" value="(Trans)glycosidases"/>
    <property type="match status" value="1"/>
</dbReference>
<feature type="chain" id="PRO_5011679963" evidence="3">
    <location>
        <begin position="24"/>
        <end position="372"/>
    </location>
</feature>
<feature type="signal peptide" evidence="3">
    <location>
        <begin position="1"/>
        <end position="23"/>
    </location>
</feature>
<evidence type="ECO:0000259" key="4">
    <source>
        <dbReference type="Pfam" id="PF02449"/>
    </source>
</evidence>
<dbReference type="Proteomes" id="UP000198620">
    <property type="component" value="Unassembled WGS sequence"/>
</dbReference>
<keyword evidence="3" id="KW-0732">Signal</keyword>
<dbReference type="GO" id="GO:0005975">
    <property type="term" value="P:carbohydrate metabolic process"/>
    <property type="evidence" value="ECO:0007669"/>
    <property type="project" value="InterPro"/>
</dbReference>
<dbReference type="PANTHER" id="PTHR12631">
    <property type="entry name" value="ALPHA-L-IDURONIDASE"/>
    <property type="match status" value="1"/>
</dbReference>
<sequence length="372" mass="42010">MLFIAMCLLIFVISWLPSTDANAQQEAIPIEYFGLHIHRADQGTTWPNVPFGSWRLWDAYVAWADLEPSPGKWDFSRLDRYVAMAELRNVDILLPLANTPEWASARPSEQGSYKPGNASEPASIEDWRRYVRAVGERYKGRIRHYQIWNEINFKQHFSGSTAKLVELACEGSQILKSIDPLNRVVSPAASVGGKDHLGHLDRFLASGGKNCIDIVAHHFYVTNSGPQAMVPFIRGVRNVMRRNGIGQKPLWNTETGWWLANGDGTPDDPMVTGGGWKKIPRESKDNIIFKAFALARSEGVERFYWYAWDNRALGFIEPTTKKTKPIAEKWRSAVNALLGATDLRCIQDVNVWRCDYVASDGVRTQSSWTAEP</sequence>
<evidence type="ECO:0000313" key="5">
    <source>
        <dbReference type="EMBL" id="SEK26552.1"/>
    </source>
</evidence>
<accession>A0A1H7FQ11</accession>
<evidence type="ECO:0000256" key="3">
    <source>
        <dbReference type="SAM" id="SignalP"/>
    </source>
</evidence>
<dbReference type="STRING" id="1233.SAMN05216387_10116"/>
<name>A0A1H7FQ11_9PROT</name>
<dbReference type="InterPro" id="IPR013529">
    <property type="entry name" value="Glyco_hydro_42_N"/>
</dbReference>
<organism evidence="5 6">
    <name type="scientific">Nitrosovibrio tenuis</name>
    <dbReference type="NCBI Taxonomy" id="1233"/>
    <lineage>
        <taxon>Bacteria</taxon>
        <taxon>Pseudomonadati</taxon>
        <taxon>Pseudomonadota</taxon>
        <taxon>Betaproteobacteria</taxon>
        <taxon>Nitrosomonadales</taxon>
        <taxon>Nitrosomonadaceae</taxon>
        <taxon>Nitrosovibrio</taxon>
    </lineage>
</organism>
<evidence type="ECO:0000256" key="1">
    <source>
        <dbReference type="ARBA" id="ARBA00022801"/>
    </source>
</evidence>
<keyword evidence="1" id="KW-0378">Hydrolase</keyword>
<dbReference type="Pfam" id="PF02449">
    <property type="entry name" value="Glyco_hydro_42"/>
    <property type="match status" value="1"/>
</dbReference>
<evidence type="ECO:0000256" key="2">
    <source>
        <dbReference type="ARBA" id="ARBA00023295"/>
    </source>
</evidence>
<keyword evidence="2" id="KW-0326">Glycosidase</keyword>
<dbReference type="GO" id="GO:0009341">
    <property type="term" value="C:beta-galactosidase complex"/>
    <property type="evidence" value="ECO:0007669"/>
    <property type="project" value="InterPro"/>
</dbReference>